<evidence type="ECO:0000256" key="3">
    <source>
        <dbReference type="ARBA" id="ARBA00022722"/>
    </source>
</evidence>
<evidence type="ECO:0000256" key="2">
    <source>
        <dbReference type="ARBA" id="ARBA00022150"/>
    </source>
</evidence>
<evidence type="ECO:0000313" key="10">
    <source>
        <dbReference type="EMBL" id="PWJ57826.1"/>
    </source>
</evidence>
<evidence type="ECO:0000256" key="4">
    <source>
        <dbReference type="ARBA" id="ARBA00022759"/>
    </source>
</evidence>
<comment type="caution">
    <text evidence="10">The sequence shown here is derived from an EMBL/GenBank/DDBJ whole genome shotgun (WGS) entry which is preliminary data.</text>
</comment>
<evidence type="ECO:0000259" key="9">
    <source>
        <dbReference type="Pfam" id="PF03787"/>
    </source>
</evidence>
<evidence type="ECO:0000313" key="11">
    <source>
        <dbReference type="Proteomes" id="UP000245880"/>
    </source>
</evidence>
<dbReference type="GO" id="GO:0016787">
    <property type="term" value="F:hydrolase activity"/>
    <property type="evidence" value="ECO:0007669"/>
    <property type="project" value="UniProtKB-KW"/>
</dbReference>
<dbReference type="RefSeq" id="WP_109674464.1">
    <property type="nucleotide sequence ID" value="NZ_QGDT01000005.1"/>
</dbReference>
<dbReference type="NCBIfam" id="TIGR02582">
    <property type="entry name" value="cas7_TM1809"/>
    <property type="match status" value="1"/>
</dbReference>
<evidence type="ECO:0000256" key="7">
    <source>
        <dbReference type="ARBA" id="ARBA00023118"/>
    </source>
</evidence>
<dbReference type="Proteomes" id="UP000245880">
    <property type="component" value="Unassembled WGS sequence"/>
</dbReference>
<evidence type="ECO:0000256" key="5">
    <source>
        <dbReference type="ARBA" id="ARBA00022801"/>
    </source>
</evidence>
<evidence type="ECO:0000256" key="6">
    <source>
        <dbReference type="ARBA" id="ARBA00022884"/>
    </source>
</evidence>
<keyword evidence="7" id="KW-0051">Antiviral defense</keyword>
<protein>
    <recommendedName>
        <fullName evidence="2">CRISPR system Cms endoribonuclease Csm3</fullName>
    </recommendedName>
    <alternativeName>
        <fullName evidence="8">CRISPR type III A-associated RAMP protein Csm3</fullName>
    </alternativeName>
</protein>
<keyword evidence="5" id="KW-0378">Hydrolase</keyword>
<evidence type="ECO:0000256" key="1">
    <source>
        <dbReference type="ARBA" id="ARBA00006342"/>
    </source>
</evidence>
<dbReference type="GO" id="GO:0003723">
    <property type="term" value="F:RNA binding"/>
    <property type="evidence" value="ECO:0007669"/>
    <property type="project" value="UniProtKB-KW"/>
</dbReference>
<sequence>MKLFKKIIISGELKLLSGMHIGDSKENVEIGGVDSPIIRRKDNNQPYIPGSSLKGKLRSLLEVAMGENADTSFTDYKSENGKLLAYLFGSKDNPARILVRDAPLTIESADKLYNSEFTDMPYTEVKFENVINRLTGTADHPRQIERVPAGAVFKIEFVVNVMEDSKDNTAKFLALLNSGLALLQNDYLGGSGTRGYGQVEWRQTGEIVKTASEYLNQTA</sequence>
<dbReference type="PANTHER" id="PTHR35579:SF3">
    <property type="entry name" value="CRISPR SYSTEM CMS ENDORIBONUCLEASE CSM3"/>
    <property type="match status" value="1"/>
</dbReference>
<dbReference type="Pfam" id="PF03787">
    <property type="entry name" value="RAMPs"/>
    <property type="match status" value="1"/>
</dbReference>
<keyword evidence="3" id="KW-0540">Nuclease</keyword>
<dbReference type="AlphaFoldDB" id="A0A316AJH1"/>
<dbReference type="GO" id="GO:0051607">
    <property type="term" value="P:defense response to virus"/>
    <property type="evidence" value="ECO:0007669"/>
    <property type="project" value="UniProtKB-KW"/>
</dbReference>
<dbReference type="EMBL" id="QGDT01000005">
    <property type="protein sequence ID" value="PWJ57826.1"/>
    <property type="molecule type" value="Genomic_DNA"/>
</dbReference>
<dbReference type="PANTHER" id="PTHR35579">
    <property type="entry name" value="CRISPR SYSTEM CMS ENDORIBONUCLEASE CSM3"/>
    <property type="match status" value="1"/>
</dbReference>
<organism evidence="10 11">
    <name type="scientific">Dyadobacter jejuensis</name>
    <dbReference type="NCBI Taxonomy" id="1082580"/>
    <lineage>
        <taxon>Bacteria</taxon>
        <taxon>Pseudomonadati</taxon>
        <taxon>Bacteroidota</taxon>
        <taxon>Cytophagia</taxon>
        <taxon>Cytophagales</taxon>
        <taxon>Spirosomataceae</taxon>
        <taxon>Dyadobacter</taxon>
    </lineage>
</organism>
<dbReference type="InterPro" id="IPR013412">
    <property type="entry name" value="CRISPR-assoc_RAMP_Csm3"/>
</dbReference>
<name>A0A316AJH1_9BACT</name>
<reference evidence="10 11" key="1">
    <citation type="submission" date="2018-03" db="EMBL/GenBank/DDBJ databases">
        <title>Genomic Encyclopedia of Archaeal and Bacterial Type Strains, Phase II (KMG-II): from individual species to whole genera.</title>
        <authorList>
            <person name="Goeker M."/>
        </authorList>
    </citation>
    <scope>NUCLEOTIDE SEQUENCE [LARGE SCALE GENOMIC DNA]</scope>
    <source>
        <strain evidence="10 11">DSM 100346</strain>
    </source>
</reference>
<dbReference type="OrthoDB" id="1063910at2"/>
<accession>A0A316AJH1</accession>
<keyword evidence="6" id="KW-0694">RNA-binding</keyword>
<dbReference type="GO" id="GO:0004519">
    <property type="term" value="F:endonuclease activity"/>
    <property type="evidence" value="ECO:0007669"/>
    <property type="project" value="UniProtKB-KW"/>
</dbReference>
<keyword evidence="11" id="KW-1185">Reference proteome</keyword>
<dbReference type="InterPro" id="IPR052216">
    <property type="entry name" value="CRISPR_Csm3_endoribonuclease"/>
</dbReference>
<comment type="similarity">
    <text evidence="1">Belongs to the CRISPR-associated Csm3 family.</text>
</comment>
<proteinExistence type="inferred from homology"/>
<evidence type="ECO:0000256" key="8">
    <source>
        <dbReference type="ARBA" id="ARBA00033183"/>
    </source>
</evidence>
<feature type="domain" description="CRISPR type III-associated protein" evidence="9">
    <location>
        <begin position="12"/>
        <end position="200"/>
    </location>
</feature>
<keyword evidence="4" id="KW-0255">Endonuclease</keyword>
<gene>
    <name evidence="10" type="ORF">CLV98_1056</name>
</gene>
<dbReference type="InterPro" id="IPR005537">
    <property type="entry name" value="RAMP_III_fam"/>
</dbReference>